<keyword evidence="7" id="KW-0325">Glycoprotein</keyword>
<feature type="region of interest" description="Disordered" evidence="8">
    <location>
        <begin position="338"/>
        <end position="381"/>
    </location>
</feature>
<dbReference type="GO" id="GO:0050901">
    <property type="term" value="P:leukocyte tethering or rolling"/>
    <property type="evidence" value="ECO:0007669"/>
    <property type="project" value="TreeGrafter"/>
</dbReference>
<evidence type="ECO:0000256" key="3">
    <source>
        <dbReference type="ARBA" id="ARBA00022729"/>
    </source>
</evidence>
<dbReference type="GO" id="GO:0005886">
    <property type="term" value="C:plasma membrane"/>
    <property type="evidence" value="ECO:0007669"/>
    <property type="project" value="UniProtKB-ARBA"/>
</dbReference>
<evidence type="ECO:0008006" key="12">
    <source>
        <dbReference type="Google" id="ProtNLM"/>
    </source>
</evidence>
<evidence type="ECO:0000256" key="1">
    <source>
        <dbReference type="ARBA" id="ARBA00004479"/>
    </source>
</evidence>
<feature type="compositionally biased region" description="Basic and acidic residues" evidence="8">
    <location>
        <begin position="1"/>
        <end position="11"/>
    </location>
</feature>
<keyword evidence="6 9" id="KW-0472">Membrane</keyword>
<proteinExistence type="predicted"/>
<feature type="region of interest" description="Disordered" evidence="8">
    <location>
        <begin position="125"/>
        <end position="168"/>
    </location>
</feature>
<dbReference type="eggNOG" id="ENOG502QTNA">
    <property type="taxonomic scope" value="Eukaryota"/>
</dbReference>
<dbReference type="OMA" id="HFVENSC"/>
<dbReference type="GeneTree" id="ENSGT00730000111323"/>
<feature type="transmembrane region" description="Helical" evidence="9">
    <location>
        <begin position="287"/>
        <end position="309"/>
    </location>
</feature>
<evidence type="ECO:0000313" key="11">
    <source>
        <dbReference type="Proteomes" id="UP000007635"/>
    </source>
</evidence>
<evidence type="ECO:0000256" key="6">
    <source>
        <dbReference type="ARBA" id="ARBA00023136"/>
    </source>
</evidence>
<keyword evidence="11" id="KW-1185">Reference proteome</keyword>
<reference evidence="10" key="3">
    <citation type="submission" date="2025-09" db="UniProtKB">
        <authorList>
            <consortium name="Ensembl"/>
        </authorList>
    </citation>
    <scope>IDENTIFICATION</scope>
</reference>
<dbReference type="Bgee" id="ENSGACG00000000031">
    <property type="expression patterns" value="Expressed in diencephalon and 3 other cell types or tissues"/>
</dbReference>
<dbReference type="STRING" id="69293.ENSGACP00000000044"/>
<evidence type="ECO:0000313" key="10">
    <source>
        <dbReference type="Ensembl" id="ENSGACP00000000044.2"/>
    </source>
</evidence>
<evidence type="ECO:0000256" key="8">
    <source>
        <dbReference type="SAM" id="MobiDB-lite"/>
    </source>
</evidence>
<dbReference type="Ensembl" id="ENSGACT00000000044.2">
    <property type="protein sequence ID" value="ENSGACP00000000044.2"/>
    <property type="gene ID" value="ENSGACG00000000030.2"/>
</dbReference>
<feature type="region of interest" description="Disordered" evidence="8">
    <location>
        <begin position="1"/>
        <end position="47"/>
    </location>
</feature>
<keyword evidence="3" id="KW-0732">Signal</keyword>
<sequence>MSPYRRRETCGRKTLTPVVTEISTPRPLQLLEERPPPRRTQGQTSGSWRVTLKVPPFSAWKRRMMKSSFLFDLCSASADVQDEETERDEEEDQEAALPHRDAVTQNPTEAEVMVAPTRGFLQPRVEEEEEQEVSPLTAGPSPSFTEPSRDWLETTTSSPESEVRGSRASEVTGFDELEERQVGGEEVSEEFRVACGVRLLKVIEGAFAQRMNSPEGSWQVHLNKPTHQLQQLMMNVVSEHGVMATKEVLSMLGEIRRMLNQVGIQTFSSPSTCRTGRSPTRSDYGKLFVVLVIIGSVCMIIITSGFLYICWQRHLPGTKTTFRAEELHFVENSCHDNPTLDVTNDNQPEMREKKPTTNGLAAGGIGGGAESSRWKEQDTHL</sequence>
<evidence type="ECO:0000256" key="7">
    <source>
        <dbReference type="ARBA" id="ARBA00023180"/>
    </source>
</evidence>
<keyword evidence="2 9" id="KW-0812">Transmembrane</keyword>
<dbReference type="InParanoid" id="G3N427"/>
<dbReference type="InterPro" id="IPR042397">
    <property type="entry name" value="PODXL2"/>
</dbReference>
<dbReference type="InterPro" id="IPR013836">
    <property type="entry name" value="CD34/Podocalyxin"/>
</dbReference>
<feature type="compositionally biased region" description="Basic and acidic residues" evidence="8">
    <location>
        <begin position="372"/>
        <end position="381"/>
    </location>
</feature>
<evidence type="ECO:0000256" key="9">
    <source>
        <dbReference type="SAM" id="Phobius"/>
    </source>
</evidence>
<evidence type="ECO:0000256" key="5">
    <source>
        <dbReference type="ARBA" id="ARBA00022989"/>
    </source>
</evidence>
<keyword evidence="5 9" id="KW-1133">Transmembrane helix</keyword>
<dbReference type="PANTHER" id="PTHR15594">
    <property type="entry name" value="PODOCALYXIN-LIKE PROTEIN 2"/>
    <property type="match status" value="1"/>
</dbReference>
<dbReference type="AlphaFoldDB" id="G3N427"/>
<protein>
    <recommendedName>
        <fullName evidence="12">Podocalyxin-like protein 2</fullName>
    </recommendedName>
</protein>
<accession>G3N427</accession>
<evidence type="ECO:0000256" key="2">
    <source>
        <dbReference type="ARBA" id="ARBA00022692"/>
    </source>
</evidence>
<dbReference type="Pfam" id="PF06365">
    <property type="entry name" value="CD34_antigen"/>
    <property type="match status" value="1"/>
</dbReference>
<reference evidence="10 11" key="1">
    <citation type="journal article" date="2021" name="G3 (Bethesda)">
        <title>Improved contiguity of the threespine stickleback genome using long-read sequencing.</title>
        <authorList>
            <person name="Nath S."/>
            <person name="Shaw D.E."/>
            <person name="White M.A."/>
        </authorList>
    </citation>
    <scope>NUCLEOTIDE SEQUENCE [LARGE SCALE GENOMIC DNA]</scope>
    <source>
        <strain evidence="10 11">Lake Benthic</strain>
    </source>
</reference>
<organism evidence="10 11">
    <name type="scientific">Gasterosteus aculeatus aculeatus</name>
    <name type="common">three-spined stickleback</name>
    <dbReference type="NCBI Taxonomy" id="481459"/>
    <lineage>
        <taxon>Eukaryota</taxon>
        <taxon>Metazoa</taxon>
        <taxon>Chordata</taxon>
        <taxon>Craniata</taxon>
        <taxon>Vertebrata</taxon>
        <taxon>Euteleostomi</taxon>
        <taxon>Actinopterygii</taxon>
        <taxon>Neopterygii</taxon>
        <taxon>Teleostei</taxon>
        <taxon>Neoteleostei</taxon>
        <taxon>Acanthomorphata</taxon>
        <taxon>Eupercaria</taxon>
        <taxon>Perciformes</taxon>
        <taxon>Cottioidei</taxon>
        <taxon>Gasterosteales</taxon>
        <taxon>Gasterosteidae</taxon>
        <taxon>Gasterosteus</taxon>
    </lineage>
</organism>
<comment type="subcellular location">
    <subcellularLocation>
        <location evidence="1">Membrane</location>
        <topology evidence="1">Single-pass type I membrane protein</topology>
    </subcellularLocation>
</comment>
<name>G3N427_GASAC</name>
<evidence type="ECO:0000256" key="4">
    <source>
        <dbReference type="ARBA" id="ARBA00022889"/>
    </source>
</evidence>
<dbReference type="PANTHER" id="PTHR15594:SF1">
    <property type="entry name" value="PODOCALYXIN-LIKE PROTEIN 2"/>
    <property type="match status" value="1"/>
</dbReference>
<keyword evidence="4" id="KW-0130">Cell adhesion</keyword>
<reference evidence="10" key="2">
    <citation type="submission" date="2025-08" db="UniProtKB">
        <authorList>
            <consortium name="Ensembl"/>
        </authorList>
    </citation>
    <scope>IDENTIFICATION</scope>
</reference>
<dbReference type="Proteomes" id="UP000007635">
    <property type="component" value="Chromosome XVII"/>
</dbReference>